<keyword evidence="4 17" id="KW-0540">Nuclease</keyword>
<evidence type="ECO:0000256" key="13">
    <source>
        <dbReference type="ARBA" id="ARBA00023054"/>
    </source>
</evidence>
<evidence type="ECO:0000256" key="18">
    <source>
        <dbReference type="SAM" id="MobiDB-lite"/>
    </source>
</evidence>
<dbReference type="GO" id="GO:0008270">
    <property type="term" value="F:zinc ion binding"/>
    <property type="evidence" value="ECO:0007669"/>
    <property type="project" value="UniProtKB-KW"/>
</dbReference>
<dbReference type="Proteomes" id="UP000828390">
    <property type="component" value="Unassembled WGS sequence"/>
</dbReference>
<dbReference type="InterPro" id="IPR049126">
    <property type="entry name" value="FAN1-like_TPR"/>
</dbReference>
<dbReference type="EC" id="3.1.4.1" evidence="17"/>
<dbReference type="GO" id="GO:0004528">
    <property type="term" value="F:phosphodiesterase I activity"/>
    <property type="evidence" value="ECO:0007669"/>
    <property type="project" value="UniProtKB-EC"/>
</dbReference>
<dbReference type="GO" id="GO:0036297">
    <property type="term" value="P:interstrand cross-link repair"/>
    <property type="evidence" value="ECO:0007669"/>
    <property type="project" value="InterPro"/>
</dbReference>
<comment type="catalytic activity">
    <reaction evidence="1 17">
        <text>Hydrolytically removes 5'-nucleotides successively from the 3'-hydroxy termini of 3'-hydroxy-terminated oligonucleotides.</text>
        <dbReference type="EC" id="3.1.4.1"/>
    </reaction>
</comment>
<dbReference type="PANTHER" id="PTHR15749:SF4">
    <property type="entry name" value="FANCONI-ASSOCIATED NUCLEASE 1"/>
    <property type="match status" value="1"/>
</dbReference>
<feature type="region of interest" description="Disordered" evidence="18">
    <location>
        <begin position="61"/>
        <end position="84"/>
    </location>
</feature>
<keyword evidence="5 17" id="KW-0479">Metal-binding</keyword>
<evidence type="ECO:0000256" key="16">
    <source>
        <dbReference type="ARBA" id="ARBA00023242"/>
    </source>
</evidence>
<feature type="compositionally biased region" description="Polar residues" evidence="18">
    <location>
        <begin position="153"/>
        <end position="178"/>
    </location>
</feature>
<feature type="region of interest" description="Disordered" evidence="18">
    <location>
        <begin position="306"/>
        <end position="342"/>
    </location>
</feature>
<keyword evidence="8" id="KW-0863">Zinc-finger</keyword>
<keyword evidence="6" id="KW-0255">Endonuclease</keyword>
<dbReference type="FunFam" id="3.40.1350.10:FF:000004">
    <property type="entry name" value="Fanconi-associated nuclease"/>
    <property type="match status" value="1"/>
</dbReference>
<gene>
    <name evidence="20" type="ORF">DPMN_049503</name>
</gene>
<dbReference type="Pfam" id="PF21169">
    <property type="entry name" value="Fan1_SAP"/>
    <property type="match status" value="1"/>
</dbReference>
<dbReference type="SMART" id="SM00990">
    <property type="entry name" value="VRR_NUC"/>
    <property type="match status" value="1"/>
</dbReference>
<keyword evidence="16 17" id="KW-0539">Nucleus</keyword>
<dbReference type="Gene3D" id="3.40.1350.10">
    <property type="match status" value="1"/>
</dbReference>
<feature type="region of interest" description="Disordered" evidence="18">
    <location>
        <begin position="126"/>
        <end position="183"/>
    </location>
</feature>
<reference evidence="20" key="2">
    <citation type="submission" date="2020-11" db="EMBL/GenBank/DDBJ databases">
        <authorList>
            <person name="McCartney M.A."/>
            <person name="Auch B."/>
            <person name="Kono T."/>
            <person name="Mallez S."/>
            <person name="Becker A."/>
            <person name="Gohl D.M."/>
            <person name="Silverstein K.A.T."/>
            <person name="Koren S."/>
            <person name="Bechman K.B."/>
            <person name="Herman A."/>
            <person name="Abrahante J.E."/>
            <person name="Garbe J."/>
        </authorList>
    </citation>
    <scope>NUCLEOTIDE SEQUENCE</scope>
    <source>
        <strain evidence="20">Duluth1</strain>
        <tissue evidence="20">Whole animal</tissue>
    </source>
</reference>
<dbReference type="Pfam" id="PF21315">
    <property type="entry name" value="FAN1_HTH"/>
    <property type="match status" value="1"/>
</dbReference>
<feature type="compositionally biased region" description="Basic residues" evidence="18">
    <location>
        <begin position="7"/>
        <end position="23"/>
    </location>
</feature>
<dbReference type="GO" id="GO:0008409">
    <property type="term" value="F:5'-3' exonuclease activity"/>
    <property type="evidence" value="ECO:0007669"/>
    <property type="project" value="TreeGrafter"/>
</dbReference>
<dbReference type="GO" id="GO:0070336">
    <property type="term" value="F:flap-structured DNA binding"/>
    <property type="evidence" value="ECO:0007669"/>
    <property type="project" value="TreeGrafter"/>
</dbReference>
<dbReference type="InterPro" id="IPR033315">
    <property type="entry name" value="Fan1-like"/>
</dbReference>
<feature type="compositionally biased region" description="Polar residues" evidence="18">
    <location>
        <begin position="74"/>
        <end position="84"/>
    </location>
</feature>
<evidence type="ECO:0000256" key="8">
    <source>
        <dbReference type="ARBA" id="ARBA00022771"/>
    </source>
</evidence>
<feature type="domain" description="VRR-NUC" evidence="19">
    <location>
        <begin position="937"/>
        <end position="1055"/>
    </location>
</feature>
<evidence type="ECO:0000256" key="2">
    <source>
        <dbReference type="ARBA" id="ARBA00004123"/>
    </source>
</evidence>
<reference evidence="20" key="1">
    <citation type="journal article" date="2019" name="bioRxiv">
        <title>The Genome of the Zebra Mussel, Dreissena polymorpha: A Resource for Invasive Species Research.</title>
        <authorList>
            <person name="McCartney M.A."/>
            <person name="Auch B."/>
            <person name="Kono T."/>
            <person name="Mallez S."/>
            <person name="Zhang Y."/>
            <person name="Obille A."/>
            <person name="Becker A."/>
            <person name="Abrahante J.E."/>
            <person name="Garbe J."/>
            <person name="Badalamenti J.P."/>
            <person name="Herman A."/>
            <person name="Mangelson H."/>
            <person name="Liachko I."/>
            <person name="Sullivan S."/>
            <person name="Sone E.D."/>
            <person name="Koren S."/>
            <person name="Silverstein K.A.T."/>
            <person name="Beckman K.B."/>
            <person name="Gohl D.M."/>
        </authorList>
    </citation>
    <scope>NUCLEOTIDE SEQUENCE</scope>
    <source>
        <strain evidence="20">Duluth1</strain>
        <tissue evidence="20">Whole animal</tissue>
    </source>
</reference>
<evidence type="ECO:0000256" key="17">
    <source>
        <dbReference type="RuleBase" id="RU365033"/>
    </source>
</evidence>
<protein>
    <recommendedName>
        <fullName evidence="17">Fanconi-associated nuclease</fullName>
        <ecNumber evidence="17">3.1.4.1</ecNumber>
    </recommendedName>
</protein>
<dbReference type="EMBL" id="JAIWYP010000012">
    <property type="protein sequence ID" value="KAH3723709.1"/>
    <property type="molecule type" value="Genomic_DNA"/>
</dbReference>
<dbReference type="InterPro" id="IPR014883">
    <property type="entry name" value="VRR_NUC"/>
</dbReference>
<evidence type="ECO:0000256" key="4">
    <source>
        <dbReference type="ARBA" id="ARBA00022722"/>
    </source>
</evidence>
<sequence>METGTHGHYKRMSAQKKRNRLSLKKSPVASTAQNTIVSMFKCQAVKQNQVQKDIIIVSESDSDVDSVTGETEENGNSNGKNCNQYFQAPKNINVESNLDVKKEANYRGSLSKKISTDARNECENKLNAFKSENGKDEESGDNGSESEFKINLKTINSRGEANNTKANLQQSNSESRTYNLRKRTTRLRDSDADNVDTAELNANEKSNCSGEVIKITRKRMMKTSRILSLKKAKIDGVSMEKKESFVGKDLTVDNPIDLTISDSLEVEEMEDIRGKGVHKEKLKSPKRPSIGNFLLKMKQDIEKHEVIKSKDSSKTSTRTLSKKRNRNVNLGEDESSRDRNKVENAMSIKNVEGANHESHFKVSESVKADDDSRDVNIVVTEDKDDVAGGGRVEFQVPYYLENFHTILDSVLSDVVNSKLFDDQDMAYIASFRSLDEASQKLYVRLFSRKLAWLPVSRLAYPEISSELGLQVQRLQEAGLLMSGDHMTDLGLVLKVMSAPDLRALAKSLHIPAQGLPKPRIVELLMKRAKESSISTMFCGKAGSNMEKTILNRALTYLGEVCHLCREARAMFIRAIMLFSLYQTNFDEDSAGGGQNQLFQMLRVNIGQVMYPRYTVNRQRAVFADRAALVRFETALQFDLDLQHLTEKGKWSDALDLYQKARQVAEDVCGNKTYVKWDASLPLFLRCYTAGWVYTRVHTQGLETLQRARQYQEAVDLLEQLLSQDVYGDQYRGLWYERLALNLEAHLKSPDKSLYVILRGLSDTRVHTGRRYAIYERARRLCEAPKSKFAHRIAEFHHEPVQPTPEVEIEGMVISDAGQMGVKYQFVLQVEIEGMVISDAGQMGVKYQFVMAGDADSTTLCAVEELVLEHYKNNGYPEGLHAEGSVVTNLFVLLFWDVMFVDVADVFQGPYQGAPLDLATQDFYRNRSQVVDERLEWIKGASIEELIAEVGRVWTEHNGTMVEGITWEKFSGPDTHQHLVSCMGGLVISGILGRYVRDPRHTRSGFPDLTLWNTDTRTFKICEVKGPNDRLSTKQILWIDFLLKLGVDAEVCYVKAVGAKRLKPVTSMK</sequence>
<keyword evidence="10" id="KW-0862">Zinc</keyword>
<name>A0A9D4CEG7_DREPO</name>
<evidence type="ECO:0000259" key="19">
    <source>
        <dbReference type="SMART" id="SM00990"/>
    </source>
</evidence>
<dbReference type="Pfam" id="PF21170">
    <property type="entry name" value="FAN1_TPR"/>
    <property type="match status" value="1"/>
</dbReference>
<dbReference type="GO" id="GO:0017108">
    <property type="term" value="F:5'-flap endonuclease activity"/>
    <property type="evidence" value="ECO:0007669"/>
    <property type="project" value="TreeGrafter"/>
</dbReference>
<keyword evidence="11" id="KW-0269">Exonuclease</keyword>
<dbReference type="PANTHER" id="PTHR15749">
    <property type="entry name" value="FANCONI-ASSOCIATED NUCLEASE 1"/>
    <property type="match status" value="1"/>
</dbReference>
<evidence type="ECO:0000256" key="6">
    <source>
        <dbReference type="ARBA" id="ARBA00022759"/>
    </source>
</evidence>
<evidence type="ECO:0000256" key="9">
    <source>
        <dbReference type="ARBA" id="ARBA00022801"/>
    </source>
</evidence>
<feature type="region of interest" description="Disordered" evidence="18">
    <location>
        <begin position="1"/>
        <end position="28"/>
    </location>
</feature>
<dbReference type="Pfam" id="PF08774">
    <property type="entry name" value="VRR_NUC"/>
    <property type="match status" value="1"/>
</dbReference>
<dbReference type="InterPro" id="IPR049138">
    <property type="entry name" value="Fan1_SAP_met"/>
</dbReference>
<dbReference type="InterPro" id="IPR011856">
    <property type="entry name" value="tRNA_endonuc-like_dom_sf"/>
</dbReference>
<evidence type="ECO:0000256" key="11">
    <source>
        <dbReference type="ARBA" id="ARBA00022839"/>
    </source>
</evidence>
<dbReference type="CDD" id="cd22326">
    <property type="entry name" value="FAN1-like"/>
    <property type="match status" value="1"/>
</dbReference>
<dbReference type="InterPro" id="IPR049125">
    <property type="entry name" value="FAN1-like_WH"/>
</dbReference>
<dbReference type="GO" id="GO:0005634">
    <property type="term" value="C:nucleus"/>
    <property type="evidence" value="ECO:0007669"/>
    <property type="project" value="UniProtKB-SubCell"/>
</dbReference>
<dbReference type="OrthoDB" id="76364at2759"/>
<evidence type="ECO:0000256" key="15">
    <source>
        <dbReference type="ARBA" id="ARBA00023211"/>
    </source>
</evidence>
<comment type="caution">
    <text evidence="20">The sequence shown here is derived from an EMBL/GenBank/DDBJ whole genome shotgun (WGS) entry which is preliminary data.</text>
</comment>
<dbReference type="AlphaFoldDB" id="A0A9D4CEG7"/>
<evidence type="ECO:0000256" key="12">
    <source>
        <dbReference type="ARBA" id="ARBA00022842"/>
    </source>
</evidence>
<comment type="function">
    <text evidence="17">Nuclease required for the repair of DNA interstrand cross-links (ICL). Acts as a 5'-3' exonuclease that anchors at a cut end of DNA and cleaves DNA successively at every third nucleotide, allowing to excise an ICL from one strand through flanking incisions.</text>
</comment>
<evidence type="ECO:0000256" key="10">
    <source>
        <dbReference type="ARBA" id="ARBA00022833"/>
    </source>
</evidence>
<evidence type="ECO:0000256" key="1">
    <source>
        <dbReference type="ARBA" id="ARBA00000983"/>
    </source>
</evidence>
<evidence type="ECO:0000256" key="14">
    <source>
        <dbReference type="ARBA" id="ARBA00023204"/>
    </source>
</evidence>
<comment type="subcellular location">
    <subcellularLocation>
        <location evidence="2 17">Nucleus</location>
    </subcellularLocation>
</comment>
<proteinExistence type="inferred from homology"/>
<accession>A0A9D4CEG7</accession>
<evidence type="ECO:0000256" key="7">
    <source>
        <dbReference type="ARBA" id="ARBA00022763"/>
    </source>
</evidence>
<keyword evidence="12 17" id="KW-0460">Magnesium</keyword>
<evidence type="ECO:0000256" key="3">
    <source>
        <dbReference type="ARBA" id="ARBA00005533"/>
    </source>
</evidence>
<keyword evidence="15 17" id="KW-0464">Manganese</keyword>
<dbReference type="InterPro" id="IPR049132">
    <property type="entry name" value="FAN1-like_euk"/>
</dbReference>
<keyword evidence="7 17" id="KW-0227">DNA damage</keyword>
<comment type="cofactor">
    <cofactor evidence="17">
        <name>Mg(2+)</name>
        <dbReference type="ChEBI" id="CHEBI:18420"/>
    </cofactor>
    <cofactor evidence="17">
        <name>Mn(2+)</name>
        <dbReference type="ChEBI" id="CHEBI:29035"/>
    </cofactor>
</comment>
<keyword evidence="14 17" id="KW-0234">DNA repair</keyword>
<comment type="similarity">
    <text evidence="3 17">Belongs to the FAN1 family.</text>
</comment>
<keyword evidence="21" id="KW-1185">Reference proteome</keyword>
<organism evidence="20 21">
    <name type="scientific">Dreissena polymorpha</name>
    <name type="common">Zebra mussel</name>
    <name type="synonym">Mytilus polymorpha</name>
    <dbReference type="NCBI Taxonomy" id="45954"/>
    <lineage>
        <taxon>Eukaryota</taxon>
        <taxon>Metazoa</taxon>
        <taxon>Spiralia</taxon>
        <taxon>Lophotrochozoa</taxon>
        <taxon>Mollusca</taxon>
        <taxon>Bivalvia</taxon>
        <taxon>Autobranchia</taxon>
        <taxon>Heteroconchia</taxon>
        <taxon>Euheterodonta</taxon>
        <taxon>Imparidentia</taxon>
        <taxon>Neoheterodontei</taxon>
        <taxon>Myida</taxon>
        <taxon>Dreissenoidea</taxon>
        <taxon>Dreissenidae</taxon>
        <taxon>Dreissena</taxon>
    </lineage>
</organism>
<evidence type="ECO:0000313" key="21">
    <source>
        <dbReference type="Proteomes" id="UP000828390"/>
    </source>
</evidence>
<keyword evidence="9 17" id="KW-0378">Hydrolase</keyword>
<evidence type="ECO:0000256" key="5">
    <source>
        <dbReference type="ARBA" id="ARBA00022723"/>
    </source>
</evidence>
<keyword evidence="13" id="KW-0175">Coiled coil</keyword>
<evidence type="ECO:0000313" key="20">
    <source>
        <dbReference type="EMBL" id="KAH3723709.1"/>
    </source>
</evidence>